<comment type="cofactor">
    <cofactor evidence="1">
        <name>heme</name>
        <dbReference type="ChEBI" id="CHEBI:30413"/>
    </cofactor>
</comment>
<evidence type="ECO:0000313" key="7">
    <source>
        <dbReference type="Proteomes" id="UP000620124"/>
    </source>
</evidence>
<dbReference type="PANTHER" id="PTHR46206">
    <property type="entry name" value="CYTOCHROME P450"/>
    <property type="match status" value="1"/>
</dbReference>
<reference evidence="6" key="1">
    <citation type="submission" date="2020-05" db="EMBL/GenBank/DDBJ databases">
        <title>Mycena genomes resolve the evolution of fungal bioluminescence.</title>
        <authorList>
            <person name="Tsai I.J."/>
        </authorList>
    </citation>
    <scope>NUCLEOTIDE SEQUENCE</scope>
    <source>
        <strain evidence="6">CCC161011</strain>
    </source>
</reference>
<evidence type="ECO:0000256" key="5">
    <source>
        <dbReference type="ARBA" id="ARBA00023004"/>
    </source>
</evidence>
<keyword evidence="4" id="KW-0560">Oxidoreductase</keyword>
<comment type="similarity">
    <text evidence="2">Belongs to the cytochrome P450 family.</text>
</comment>
<accession>A0A8H6XW55</accession>
<sequence length="173" mass="18863">MTLETWVAASVGLIVFTTYLTHNRTGLPRVGKAGPIGFILTAFKSITSFADLLEEGLNKYGGKAFVIPTMAGSRVIIGVDNVEKVKNSDDSIINQPLSVVQALQLTHTMNSRQQALPYQAVVARTDITRAISSFIPEVLDETRLSISETFAPKAGESEPCLSFFRKTVLRIDC</sequence>
<dbReference type="AlphaFoldDB" id="A0A8H6XW55"/>
<comment type="caution">
    <text evidence="6">The sequence shown here is derived from an EMBL/GenBank/DDBJ whole genome shotgun (WGS) entry which is preliminary data.</text>
</comment>
<evidence type="ECO:0000313" key="6">
    <source>
        <dbReference type="EMBL" id="KAF7347452.1"/>
    </source>
</evidence>
<evidence type="ECO:0008006" key="8">
    <source>
        <dbReference type="Google" id="ProtNLM"/>
    </source>
</evidence>
<dbReference type="GO" id="GO:0016491">
    <property type="term" value="F:oxidoreductase activity"/>
    <property type="evidence" value="ECO:0007669"/>
    <property type="project" value="UniProtKB-KW"/>
</dbReference>
<proteinExistence type="inferred from homology"/>
<evidence type="ECO:0000256" key="2">
    <source>
        <dbReference type="ARBA" id="ARBA00010617"/>
    </source>
</evidence>
<gene>
    <name evidence="6" type="ORF">MVEN_01501200</name>
</gene>
<dbReference type="PANTHER" id="PTHR46206:SF7">
    <property type="entry name" value="P450, PUTATIVE (EUROFUNG)-RELATED"/>
    <property type="match status" value="1"/>
</dbReference>
<dbReference type="OrthoDB" id="3265591at2759"/>
<evidence type="ECO:0000256" key="3">
    <source>
        <dbReference type="ARBA" id="ARBA00022723"/>
    </source>
</evidence>
<evidence type="ECO:0000256" key="4">
    <source>
        <dbReference type="ARBA" id="ARBA00023002"/>
    </source>
</evidence>
<keyword evidence="5" id="KW-0408">Iron</keyword>
<protein>
    <recommendedName>
        <fullName evidence="8">Cytochrome P450</fullName>
    </recommendedName>
</protein>
<organism evidence="6 7">
    <name type="scientific">Mycena venus</name>
    <dbReference type="NCBI Taxonomy" id="2733690"/>
    <lineage>
        <taxon>Eukaryota</taxon>
        <taxon>Fungi</taxon>
        <taxon>Dikarya</taxon>
        <taxon>Basidiomycota</taxon>
        <taxon>Agaricomycotina</taxon>
        <taxon>Agaricomycetes</taxon>
        <taxon>Agaricomycetidae</taxon>
        <taxon>Agaricales</taxon>
        <taxon>Marasmiineae</taxon>
        <taxon>Mycenaceae</taxon>
        <taxon>Mycena</taxon>
    </lineage>
</organism>
<name>A0A8H6XW55_9AGAR</name>
<dbReference type="GO" id="GO:0046872">
    <property type="term" value="F:metal ion binding"/>
    <property type="evidence" value="ECO:0007669"/>
    <property type="project" value="UniProtKB-KW"/>
</dbReference>
<evidence type="ECO:0000256" key="1">
    <source>
        <dbReference type="ARBA" id="ARBA00001971"/>
    </source>
</evidence>
<dbReference type="Proteomes" id="UP000620124">
    <property type="component" value="Unassembled WGS sequence"/>
</dbReference>
<dbReference type="EMBL" id="JACAZI010000012">
    <property type="protein sequence ID" value="KAF7347452.1"/>
    <property type="molecule type" value="Genomic_DNA"/>
</dbReference>
<keyword evidence="3" id="KW-0479">Metal-binding</keyword>
<keyword evidence="7" id="KW-1185">Reference proteome</keyword>